<dbReference type="OrthoDB" id="9902025at2"/>
<keyword evidence="2" id="KW-1185">Reference proteome</keyword>
<gene>
    <name evidence="1" type="ORF">BTO28_05080</name>
</gene>
<proteinExistence type="predicted"/>
<organism evidence="1 2">
    <name type="scientific">Domibacillus epiphyticus</name>
    <dbReference type="NCBI Taxonomy" id="1714355"/>
    <lineage>
        <taxon>Bacteria</taxon>
        <taxon>Bacillati</taxon>
        <taxon>Bacillota</taxon>
        <taxon>Bacilli</taxon>
        <taxon>Bacillales</taxon>
        <taxon>Bacillaceae</taxon>
        <taxon>Domibacillus</taxon>
    </lineage>
</organism>
<dbReference type="RefSeq" id="WP_076764464.1">
    <property type="nucleotide sequence ID" value="NZ_MSFI01000008.1"/>
</dbReference>
<name>A0A1V2AA48_9BACI</name>
<dbReference type="EMBL" id="MSFI01000008">
    <property type="protein sequence ID" value="OMP67861.1"/>
    <property type="molecule type" value="Genomic_DNA"/>
</dbReference>
<comment type="caution">
    <text evidence="1">The sequence shown here is derived from an EMBL/GenBank/DDBJ whole genome shotgun (WGS) entry which is preliminary data.</text>
</comment>
<protein>
    <submittedName>
        <fullName evidence="1">Uncharacterized protein</fullName>
    </submittedName>
</protein>
<accession>A0A1V2AA48</accession>
<dbReference type="AlphaFoldDB" id="A0A1V2AA48"/>
<evidence type="ECO:0000313" key="1">
    <source>
        <dbReference type="EMBL" id="OMP67861.1"/>
    </source>
</evidence>
<evidence type="ECO:0000313" key="2">
    <source>
        <dbReference type="Proteomes" id="UP000188613"/>
    </source>
</evidence>
<reference evidence="1 2" key="1">
    <citation type="submission" date="2016-12" db="EMBL/GenBank/DDBJ databases">
        <title>Domibacillus sp. SAB 38T whole genome sequencing.</title>
        <authorList>
            <person name="Verma A."/>
            <person name="Ojha A.K."/>
            <person name="Krishnamurthi S."/>
        </authorList>
    </citation>
    <scope>NUCLEOTIDE SEQUENCE [LARGE SCALE GENOMIC DNA]</scope>
    <source>
        <strain evidence="1 2">SAB 38</strain>
    </source>
</reference>
<dbReference type="Proteomes" id="UP000188613">
    <property type="component" value="Unassembled WGS sequence"/>
</dbReference>
<sequence>MKQYHVTVMHNAFEKKERITCSLFIIDEKTLSILYTEGFSVKTKKEMDEYAERVKWRFLRCI</sequence>